<reference evidence="1 2" key="1">
    <citation type="journal article" date="2016" name="Mol. Biol. Evol.">
        <title>Comparative Genomics of Early-Diverging Mushroom-Forming Fungi Provides Insights into the Origins of Lignocellulose Decay Capabilities.</title>
        <authorList>
            <person name="Nagy L.G."/>
            <person name="Riley R."/>
            <person name="Tritt A."/>
            <person name="Adam C."/>
            <person name="Daum C."/>
            <person name="Floudas D."/>
            <person name="Sun H."/>
            <person name="Yadav J.S."/>
            <person name="Pangilinan J."/>
            <person name="Larsson K.H."/>
            <person name="Matsuura K."/>
            <person name="Barry K."/>
            <person name="Labutti K."/>
            <person name="Kuo R."/>
            <person name="Ohm R.A."/>
            <person name="Bhattacharya S.S."/>
            <person name="Shirouzu T."/>
            <person name="Yoshinaga Y."/>
            <person name="Martin F.M."/>
            <person name="Grigoriev I.V."/>
            <person name="Hibbett D.S."/>
        </authorList>
    </citation>
    <scope>NUCLEOTIDE SEQUENCE [LARGE SCALE GENOMIC DNA]</scope>
    <source>
        <strain evidence="1 2">HHB12029</strain>
    </source>
</reference>
<evidence type="ECO:0000313" key="1">
    <source>
        <dbReference type="EMBL" id="KZV90951.1"/>
    </source>
</evidence>
<evidence type="ECO:0008006" key="3">
    <source>
        <dbReference type="Google" id="ProtNLM"/>
    </source>
</evidence>
<dbReference type="InParanoid" id="A0A165GSJ9"/>
<dbReference type="Proteomes" id="UP000077266">
    <property type="component" value="Unassembled WGS sequence"/>
</dbReference>
<organism evidence="1 2">
    <name type="scientific">Exidia glandulosa HHB12029</name>
    <dbReference type="NCBI Taxonomy" id="1314781"/>
    <lineage>
        <taxon>Eukaryota</taxon>
        <taxon>Fungi</taxon>
        <taxon>Dikarya</taxon>
        <taxon>Basidiomycota</taxon>
        <taxon>Agaricomycotina</taxon>
        <taxon>Agaricomycetes</taxon>
        <taxon>Auriculariales</taxon>
        <taxon>Exidiaceae</taxon>
        <taxon>Exidia</taxon>
    </lineage>
</organism>
<dbReference type="EMBL" id="KV426037">
    <property type="protein sequence ID" value="KZV90951.1"/>
    <property type="molecule type" value="Genomic_DNA"/>
</dbReference>
<dbReference type="OrthoDB" id="3145912at2759"/>
<sequence>MLVELPVELVRQIIELTARDALDDDLGWLATSLALVCRDVHRWILPIFYHTVLLYGAAETMIALDSFKPAPPMAHVKCFMLVATAKYSRQLHPEALASFSNVQTFAVDLISFRRLAEVKDFRPTRLIYWPTRWATVVPTVHDDQVFRHLTHFRFSAPPWHATSTIAIRLPPSLTHVFLDVTVTLYKATRSTVADRFIREYVLTLPRCERVVVRLYPASDSMGRPLFDEVIATLRSLRDPRIYLFNDPSKPLTGTPLWENARGMFKACATEMRTGVDVWESGFQLYAQAGDEE</sequence>
<gene>
    <name evidence="1" type="ORF">EXIGLDRAFT_837430</name>
</gene>
<protein>
    <recommendedName>
        <fullName evidence="3">F-box domain-containing protein</fullName>
    </recommendedName>
</protein>
<accession>A0A165GSJ9</accession>
<proteinExistence type="predicted"/>
<dbReference type="AlphaFoldDB" id="A0A165GSJ9"/>
<name>A0A165GSJ9_EXIGL</name>
<evidence type="ECO:0000313" key="2">
    <source>
        <dbReference type="Proteomes" id="UP000077266"/>
    </source>
</evidence>
<keyword evidence="2" id="KW-1185">Reference proteome</keyword>